<feature type="domain" description="Probable treble clef zinc finger fungi" evidence="2">
    <location>
        <begin position="68"/>
        <end position="101"/>
    </location>
</feature>
<dbReference type="EMBL" id="JAKJXO020000006">
    <property type="protein sequence ID" value="KAL1603568.1"/>
    <property type="molecule type" value="Genomic_DNA"/>
</dbReference>
<evidence type="ECO:0000259" key="1">
    <source>
        <dbReference type="Pfam" id="PF26647"/>
    </source>
</evidence>
<evidence type="ECO:0000313" key="4">
    <source>
        <dbReference type="Proteomes" id="UP001521785"/>
    </source>
</evidence>
<reference evidence="3 4" key="1">
    <citation type="submission" date="2024-02" db="EMBL/GenBank/DDBJ databases">
        <title>De novo assembly and annotation of 12 fungi associated with fruit tree decline syndrome in Ontario, Canada.</title>
        <authorList>
            <person name="Sulman M."/>
            <person name="Ellouze W."/>
            <person name="Ilyukhin E."/>
        </authorList>
    </citation>
    <scope>NUCLEOTIDE SEQUENCE [LARGE SCALE GENOMIC DNA]</scope>
    <source>
        <strain evidence="3 4">M42-189</strain>
    </source>
</reference>
<organism evidence="3 4">
    <name type="scientific">Paraconiothyrium brasiliense</name>
    <dbReference type="NCBI Taxonomy" id="300254"/>
    <lineage>
        <taxon>Eukaryota</taxon>
        <taxon>Fungi</taxon>
        <taxon>Dikarya</taxon>
        <taxon>Ascomycota</taxon>
        <taxon>Pezizomycotina</taxon>
        <taxon>Dothideomycetes</taxon>
        <taxon>Pleosporomycetidae</taxon>
        <taxon>Pleosporales</taxon>
        <taxon>Massarineae</taxon>
        <taxon>Didymosphaeriaceae</taxon>
        <taxon>Paraconiothyrium</taxon>
    </lineage>
</organism>
<dbReference type="InterPro" id="IPR058251">
    <property type="entry name" value="zf_Tbcl_3"/>
</dbReference>
<gene>
    <name evidence="3" type="ORF">SLS60_005156</name>
</gene>
<comment type="caution">
    <text evidence="3">The sequence shown here is derived from an EMBL/GenBank/DDBJ whole genome shotgun (WGS) entry which is preliminary data.</text>
</comment>
<name>A0ABR3RHA3_9PLEO</name>
<evidence type="ECO:0000259" key="2">
    <source>
        <dbReference type="Pfam" id="PF26648"/>
    </source>
</evidence>
<accession>A0ABR3RHA3</accession>
<sequence>MAAASAGSKKPELAVDKHEVDCDLHKSALSSQCNATTTRKLSCRRGPRIFSVEYLPVCSLHKNSQIPAGKCQAIAGCGRRCNRLAESNPPFHFCDEHASGTDTLPCYLLGIPAELRDMIWRYALPQTIPAKRVFYPNRKGKEGENGNELSILFVNLQISREVLAVAYEQVPFEVDFKEDWTTFCSRRLETPFYGGYSKGPTFDLNVTKLLPVLKRVRNFRITISLGGQQETPRGFSIYGGRQCITPEDYHVFHTRERLRKFIDLIRPDDSAPKHANSGSRELRGLDLLLQFGEQYNWAFDEVLAMAIIVAEPFKALGHVQKPALHDIVSLPSNPVRPDSSADAFKAEYQAYKLEWQNSMLQLSVPAPESPFSQSDTDLIRKELRKIEQFISFVLKQKRSAYPHDAWDVYHGEPFSNISRVLHLARVASEQLDFGRLGTIRNVLLQRWIDYQERQEQESNALSEPLLGMFQGNKKPKAFYEQREKWTAKKREPRDIDFAGDWPELDVGRFGGNRVSPKHARRDVTVTEDRQYRYFSKDGKIWAGLKTPLFVRKKSTRTKAIG</sequence>
<proteinExistence type="predicted"/>
<dbReference type="InterPro" id="IPR058252">
    <property type="entry name" value="zf_Tbcl_4"/>
</dbReference>
<feature type="domain" description="Probable treble clef zinc finger" evidence="1">
    <location>
        <begin position="31"/>
        <end position="66"/>
    </location>
</feature>
<protein>
    <submittedName>
        <fullName evidence="3">Uncharacterized protein</fullName>
    </submittedName>
</protein>
<dbReference type="Proteomes" id="UP001521785">
    <property type="component" value="Unassembled WGS sequence"/>
</dbReference>
<dbReference type="Pfam" id="PF26647">
    <property type="entry name" value="zf_Tbcl_3"/>
    <property type="match status" value="1"/>
</dbReference>
<dbReference type="Pfam" id="PF26648">
    <property type="entry name" value="zf_Tbcl_4"/>
    <property type="match status" value="1"/>
</dbReference>
<keyword evidence="4" id="KW-1185">Reference proteome</keyword>
<evidence type="ECO:0000313" key="3">
    <source>
        <dbReference type="EMBL" id="KAL1603568.1"/>
    </source>
</evidence>